<dbReference type="PANTHER" id="PTHR24252">
    <property type="entry name" value="ACROSIN-RELATED"/>
    <property type="match status" value="1"/>
</dbReference>
<gene>
    <name evidence="9" type="ORF">JXQ802_LOCUS16518</name>
    <name evidence="10" type="ORF">PYM288_LOCUS19534</name>
</gene>
<proteinExistence type="predicted"/>
<dbReference type="AlphaFoldDB" id="A0A814NXA4"/>
<comment type="caution">
    <text evidence="10">The sequence shown here is derived from an EMBL/GenBank/DDBJ whole genome shotgun (WGS) entry which is preliminary data.</text>
</comment>
<evidence type="ECO:0000259" key="8">
    <source>
        <dbReference type="PROSITE" id="PS50240"/>
    </source>
</evidence>
<keyword evidence="2 7" id="KW-0732">Signal</keyword>
<evidence type="ECO:0000313" key="9">
    <source>
        <dbReference type="EMBL" id="CAF1048384.1"/>
    </source>
</evidence>
<dbReference type="InterPro" id="IPR033116">
    <property type="entry name" value="TRYPSIN_SER"/>
</dbReference>
<evidence type="ECO:0000256" key="7">
    <source>
        <dbReference type="SAM" id="SignalP"/>
    </source>
</evidence>
<keyword evidence="12" id="KW-1185">Reference proteome</keyword>
<dbReference type="Gene3D" id="2.40.10.10">
    <property type="entry name" value="Trypsin-like serine proteases"/>
    <property type="match status" value="1"/>
</dbReference>
<dbReference type="PROSITE" id="PS50240">
    <property type="entry name" value="TRYPSIN_DOM"/>
    <property type="match status" value="1"/>
</dbReference>
<dbReference type="Proteomes" id="UP000663870">
    <property type="component" value="Unassembled WGS sequence"/>
</dbReference>
<feature type="signal peptide" evidence="7">
    <location>
        <begin position="1"/>
        <end position="17"/>
    </location>
</feature>
<dbReference type="SMART" id="SM00020">
    <property type="entry name" value="Tryp_SPc"/>
    <property type="match status" value="1"/>
</dbReference>
<dbReference type="PANTHER" id="PTHR24252:SF7">
    <property type="entry name" value="HYALIN"/>
    <property type="match status" value="1"/>
</dbReference>
<dbReference type="EMBL" id="CAJNOH010000660">
    <property type="protein sequence ID" value="CAF1098251.1"/>
    <property type="molecule type" value="Genomic_DNA"/>
</dbReference>
<dbReference type="Proteomes" id="UP000663854">
    <property type="component" value="Unassembled WGS sequence"/>
</dbReference>
<dbReference type="InterPro" id="IPR009003">
    <property type="entry name" value="Peptidase_S1_PA"/>
</dbReference>
<reference evidence="10" key="1">
    <citation type="submission" date="2021-02" db="EMBL/GenBank/DDBJ databases">
        <authorList>
            <person name="Nowell W R."/>
        </authorList>
    </citation>
    <scope>NUCLEOTIDE SEQUENCE</scope>
</reference>
<protein>
    <recommendedName>
        <fullName evidence="8">Peptidase S1 domain-containing protein</fullName>
    </recommendedName>
</protein>
<evidence type="ECO:0000256" key="4">
    <source>
        <dbReference type="ARBA" id="ARBA00022825"/>
    </source>
</evidence>
<evidence type="ECO:0000256" key="5">
    <source>
        <dbReference type="ARBA" id="ARBA00023157"/>
    </source>
</evidence>
<feature type="chain" id="PRO_5035601833" description="Peptidase S1 domain-containing protein" evidence="7">
    <location>
        <begin position="18"/>
        <end position="325"/>
    </location>
</feature>
<evidence type="ECO:0000256" key="1">
    <source>
        <dbReference type="ARBA" id="ARBA00022670"/>
    </source>
</evidence>
<dbReference type="FunFam" id="2.40.10.10:FF:000120">
    <property type="entry name" value="Putative serine protease"/>
    <property type="match status" value="1"/>
</dbReference>
<keyword evidence="5" id="KW-1015">Disulfide bond</keyword>
<evidence type="ECO:0000313" key="10">
    <source>
        <dbReference type="EMBL" id="CAF1098251.1"/>
    </source>
</evidence>
<keyword evidence="3 6" id="KW-0378">Hydrolase</keyword>
<dbReference type="PROSITE" id="PS00135">
    <property type="entry name" value="TRYPSIN_SER"/>
    <property type="match status" value="1"/>
</dbReference>
<dbReference type="GO" id="GO:0004252">
    <property type="term" value="F:serine-type endopeptidase activity"/>
    <property type="evidence" value="ECO:0007669"/>
    <property type="project" value="InterPro"/>
</dbReference>
<evidence type="ECO:0000256" key="6">
    <source>
        <dbReference type="RuleBase" id="RU363034"/>
    </source>
</evidence>
<dbReference type="InterPro" id="IPR018114">
    <property type="entry name" value="TRYPSIN_HIS"/>
</dbReference>
<feature type="domain" description="Peptidase S1" evidence="8">
    <location>
        <begin position="92"/>
        <end position="323"/>
    </location>
</feature>
<evidence type="ECO:0000256" key="3">
    <source>
        <dbReference type="ARBA" id="ARBA00022801"/>
    </source>
</evidence>
<dbReference type="PROSITE" id="PS00134">
    <property type="entry name" value="TRYPSIN_HIS"/>
    <property type="match status" value="1"/>
</dbReference>
<organism evidence="10 11">
    <name type="scientific">Rotaria sordida</name>
    <dbReference type="NCBI Taxonomy" id="392033"/>
    <lineage>
        <taxon>Eukaryota</taxon>
        <taxon>Metazoa</taxon>
        <taxon>Spiralia</taxon>
        <taxon>Gnathifera</taxon>
        <taxon>Rotifera</taxon>
        <taxon>Eurotatoria</taxon>
        <taxon>Bdelloidea</taxon>
        <taxon>Philodinida</taxon>
        <taxon>Philodinidae</taxon>
        <taxon>Rotaria</taxon>
    </lineage>
</organism>
<dbReference type="SUPFAM" id="SSF50494">
    <property type="entry name" value="Trypsin-like serine proteases"/>
    <property type="match status" value="1"/>
</dbReference>
<dbReference type="GO" id="GO:0006508">
    <property type="term" value="P:proteolysis"/>
    <property type="evidence" value="ECO:0007669"/>
    <property type="project" value="UniProtKB-KW"/>
</dbReference>
<dbReference type="PRINTS" id="PR00722">
    <property type="entry name" value="CHYMOTRYPSIN"/>
</dbReference>
<accession>A0A814NXA4</accession>
<dbReference type="EMBL" id="CAJNOL010000402">
    <property type="protein sequence ID" value="CAF1048384.1"/>
    <property type="molecule type" value="Genomic_DNA"/>
</dbReference>
<dbReference type="InterPro" id="IPR001314">
    <property type="entry name" value="Peptidase_S1A"/>
</dbReference>
<keyword evidence="1 6" id="KW-0645">Protease</keyword>
<evidence type="ECO:0000256" key="2">
    <source>
        <dbReference type="ARBA" id="ARBA00022729"/>
    </source>
</evidence>
<dbReference type="Pfam" id="PF00089">
    <property type="entry name" value="Trypsin"/>
    <property type="match status" value="1"/>
</dbReference>
<dbReference type="InterPro" id="IPR001254">
    <property type="entry name" value="Trypsin_dom"/>
</dbReference>
<dbReference type="InterPro" id="IPR043504">
    <property type="entry name" value="Peptidase_S1_PA_chymotrypsin"/>
</dbReference>
<keyword evidence="4 6" id="KW-0720">Serine protease</keyword>
<name>A0A814NXA4_9BILA</name>
<evidence type="ECO:0000313" key="12">
    <source>
        <dbReference type="Proteomes" id="UP000663870"/>
    </source>
</evidence>
<evidence type="ECO:0000313" key="11">
    <source>
        <dbReference type="Proteomes" id="UP000663854"/>
    </source>
</evidence>
<sequence length="325" mass="35803">MLLVATLLIVLGTSVYGQIQITIRTNGKLCSEWIVRTGSEMELQYTANEECGGDVAAEVLDAIVRICCPAKATTTFPQECGKQKYNPLRQGIVGGTEAQRNSWPWLVRISENGDHICGGTLIDTRHVVTAAHCITIPIVTQTYRVHAGSHNINQPASDEQEIVPERIFIHEQYNKATLENDIAIIRLSRPVTISDKINIICLPGPEVQNKDETVWVVGWGHTSFNGQISLVLKQAALHTMPGNCERVWAHVNYNNEKQMCVGIDGGGKGSCQGDSGGPLMYELSTKWYLNGVVSYSHECALDGYPTVYTRVKYFLPWIGSKTSAP</sequence>
<dbReference type="CDD" id="cd00190">
    <property type="entry name" value="Tryp_SPc"/>
    <property type="match status" value="1"/>
</dbReference>